<reference evidence="2 3" key="1">
    <citation type="journal article" date="2013" name="Mar. Genomics">
        <title>Expression of sulfatases in Rhodopirellula baltica and the diversity of sulfatases in the genus Rhodopirellula.</title>
        <authorList>
            <person name="Wegner C.E."/>
            <person name="Richter-Heitmann T."/>
            <person name="Klindworth A."/>
            <person name="Klockow C."/>
            <person name="Richter M."/>
            <person name="Achstetter T."/>
            <person name="Glockner F.O."/>
            <person name="Harder J."/>
        </authorList>
    </citation>
    <scope>NUCLEOTIDE SEQUENCE [LARGE SCALE GENOMIC DNA]</scope>
    <source>
        <strain evidence="2 3">SM41</strain>
    </source>
</reference>
<dbReference type="AlphaFoldDB" id="M5UDG2"/>
<protein>
    <submittedName>
        <fullName evidence="2">Uncharacterized protein</fullName>
    </submittedName>
</protein>
<proteinExistence type="predicted"/>
<gene>
    <name evidence="2" type="ORF">RSSM_04518</name>
</gene>
<keyword evidence="3" id="KW-1185">Reference proteome</keyword>
<accession>M5UDG2</accession>
<feature type="compositionally biased region" description="Basic and acidic residues" evidence="1">
    <location>
        <begin position="31"/>
        <end position="44"/>
    </location>
</feature>
<sequence length="44" mass="5096">MSDVIKETSFDENVIENLSEKSSAVRRTPRLNRDDREQHLPANP</sequence>
<dbReference type="Proteomes" id="UP000011885">
    <property type="component" value="Unassembled WGS sequence"/>
</dbReference>
<comment type="caution">
    <text evidence="2">The sequence shown here is derived from an EMBL/GenBank/DDBJ whole genome shotgun (WGS) entry which is preliminary data.</text>
</comment>
<organism evidence="2 3">
    <name type="scientific">Rhodopirellula sallentina SM41</name>
    <dbReference type="NCBI Taxonomy" id="1263870"/>
    <lineage>
        <taxon>Bacteria</taxon>
        <taxon>Pseudomonadati</taxon>
        <taxon>Planctomycetota</taxon>
        <taxon>Planctomycetia</taxon>
        <taxon>Pirellulales</taxon>
        <taxon>Pirellulaceae</taxon>
        <taxon>Rhodopirellula</taxon>
    </lineage>
</organism>
<evidence type="ECO:0000313" key="3">
    <source>
        <dbReference type="Proteomes" id="UP000011885"/>
    </source>
</evidence>
<evidence type="ECO:0000256" key="1">
    <source>
        <dbReference type="SAM" id="MobiDB-lite"/>
    </source>
</evidence>
<evidence type="ECO:0000313" key="2">
    <source>
        <dbReference type="EMBL" id="EMI54043.1"/>
    </source>
</evidence>
<name>M5UDG2_9BACT</name>
<dbReference type="EMBL" id="ANOH01000307">
    <property type="protein sequence ID" value="EMI54043.1"/>
    <property type="molecule type" value="Genomic_DNA"/>
</dbReference>
<feature type="region of interest" description="Disordered" evidence="1">
    <location>
        <begin position="16"/>
        <end position="44"/>
    </location>
</feature>
<dbReference type="PATRIC" id="fig|1263870.3.peg.4782"/>